<proteinExistence type="evidence at protein level"/>
<name>Q9TR22_BOVIN</name>
<organism>
    <name type="scientific">Bos taurus</name>
    <name type="common">Bovine</name>
    <dbReference type="NCBI Taxonomy" id="9913"/>
    <lineage>
        <taxon>Eukaryota</taxon>
        <taxon>Metazoa</taxon>
        <taxon>Chordata</taxon>
        <taxon>Craniata</taxon>
        <taxon>Vertebrata</taxon>
        <taxon>Euteleostomi</taxon>
        <taxon>Mammalia</taxon>
        <taxon>Eutheria</taxon>
        <taxon>Laurasiatheria</taxon>
        <taxon>Artiodactyla</taxon>
        <taxon>Ruminantia</taxon>
        <taxon>Pecora</taxon>
        <taxon>Bovidae</taxon>
        <taxon>Bovinae</taxon>
        <taxon>Bos</taxon>
    </lineage>
</organism>
<dbReference type="AlphaFoldDB" id="Q9TR22"/>
<keyword id="KW-0903">Direct protein sequencing</keyword>
<reference key="1">
    <citation type="journal article" date="1995" name="Calcif. Tissue Int.">
        <title>Purification of nonamelogenin proteins from bovine secretory enamel.</title>
        <authorList>
            <person name="Punzi J.S."/>
            <person name="DenBesten P.K."/>
        </authorList>
    </citation>
    <scope>PROTEIN SEQUENCE</scope>
</reference>
<sequence>FGYHGFGPPPPYYSEWM</sequence>
<protein>
    <submittedName>
        <fullName>NONAMELOGENIN glycoprotein</fullName>
    </submittedName>
</protein>
<accession>Q9TR22</accession>